<evidence type="ECO:0000313" key="1">
    <source>
        <dbReference type="EMBL" id="CAF1658984.1"/>
    </source>
</evidence>
<name>A0A816FCI5_9BILA</name>
<dbReference type="OrthoDB" id="93990at2759"/>
<dbReference type="Gene3D" id="2.20.25.240">
    <property type="match status" value="1"/>
</dbReference>
<feature type="non-terminal residue" evidence="1">
    <location>
        <position position="1"/>
    </location>
</feature>
<dbReference type="EMBL" id="CAJNOQ010054903">
    <property type="protein sequence ID" value="CAF1658984.1"/>
    <property type="molecule type" value="Genomic_DNA"/>
</dbReference>
<reference evidence="1" key="1">
    <citation type="submission" date="2021-02" db="EMBL/GenBank/DDBJ databases">
        <authorList>
            <person name="Nowell W R."/>
        </authorList>
    </citation>
    <scope>NUCLEOTIDE SEQUENCE</scope>
</reference>
<evidence type="ECO:0000313" key="3">
    <source>
        <dbReference type="Proteomes" id="UP000663829"/>
    </source>
</evidence>
<sequence length="185" mass="21142">MQFSIDDSRSGKKHLHVDRNEYALRRINKKGAIHWQCVRRGCSGSASTFNNTVQLRVAHTCDVSGKRLIKEKMRRRCDSESVPVPQIYEEELCKAVAGGMNISGMHFDSVKSSLYRQRNHYIPTLPITLDDVNVPQEWQVDNVGNQFLRFTSPMPNKMLVFVTERGLNELASCDHWNVDGTFKTA</sequence>
<evidence type="ECO:0000313" key="2">
    <source>
        <dbReference type="EMBL" id="CAF4602332.1"/>
    </source>
</evidence>
<dbReference type="AlphaFoldDB" id="A0A816FCI5"/>
<proteinExistence type="predicted"/>
<keyword evidence="3" id="KW-1185">Reference proteome</keyword>
<accession>A0A816FCI5</accession>
<organism evidence="1 3">
    <name type="scientific">Didymodactylos carnosus</name>
    <dbReference type="NCBI Taxonomy" id="1234261"/>
    <lineage>
        <taxon>Eukaryota</taxon>
        <taxon>Metazoa</taxon>
        <taxon>Spiralia</taxon>
        <taxon>Gnathifera</taxon>
        <taxon>Rotifera</taxon>
        <taxon>Eurotatoria</taxon>
        <taxon>Bdelloidea</taxon>
        <taxon>Philodinida</taxon>
        <taxon>Philodinidae</taxon>
        <taxon>Didymodactylos</taxon>
    </lineage>
</organism>
<dbReference type="EMBL" id="CAJOBC010128103">
    <property type="protein sequence ID" value="CAF4602332.1"/>
    <property type="molecule type" value="Genomic_DNA"/>
</dbReference>
<comment type="caution">
    <text evidence="1">The sequence shown here is derived from an EMBL/GenBank/DDBJ whole genome shotgun (WGS) entry which is preliminary data.</text>
</comment>
<dbReference type="Proteomes" id="UP000663829">
    <property type="component" value="Unassembled WGS sequence"/>
</dbReference>
<dbReference type="Proteomes" id="UP000681722">
    <property type="component" value="Unassembled WGS sequence"/>
</dbReference>
<evidence type="ECO:0008006" key="4">
    <source>
        <dbReference type="Google" id="ProtNLM"/>
    </source>
</evidence>
<gene>
    <name evidence="1" type="ORF">GPM918_LOCUS45892</name>
    <name evidence="2" type="ORF">SRO942_LOCUS48908</name>
</gene>
<protein>
    <recommendedName>
        <fullName evidence="4">FLYWCH-type domain-containing protein</fullName>
    </recommendedName>
</protein>